<keyword evidence="22" id="KW-1185">Reference proteome</keyword>
<evidence type="ECO:0000256" key="2">
    <source>
        <dbReference type="ARBA" id="ARBA00044876"/>
    </source>
</evidence>
<dbReference type="Proteomes" id="UP000812966">
    <property type="component" value="Unassembled WGS sequence"/>
</dbReference>
<feature type="transmembrane region" description="Helical" evidence="20">
    <location>
        <begin position="126"/>
        <end position="149"/>
    </location>
</feature>
<dbReference type="EMBL" id="JABELV010000016">
    <property type="protein sequence ID" value="KAG7567042.1"/>
    <property type="molecule type" value="Genomic_DNA"/>
</dbReference>
<gene>
    <name evidence="21" type="ORF">FFLO_01168</name>
</gene>
<keyword evidence="20" id="KW-1133">Transmembrane helix</keyword>
<comment type="catalytic activity">
    <reaction evidence="10">
        <text>L-lysyl-L-lysine(out) = L-lysyl-L-lysine(in)</text>
        <dbReference type="Rhea" id="RHEA:79403"/>
        <dbReference type="ChEBI" id="CHEBI:229956"/>
    </reaction>
</comment>
<dbReference type="InterPro" id="IPR052187">
    <property type="entry name" value="MFSD1"/>
</dbReference>
<comment type="catalytic activity">
    <reaction evidence="5">
        <text>L-alpha-aminoacyl-L-histidine(out) = L-alpha-aminoacyl-L-histidine(in)</text>
        <dbReference type="Rhea" id="RHEA:79375"/>
        <dbReference type="ChEBI" id="CHEBI:229967"/>
    </reaction>
</comment>
<dbReference type="GO" id="GO:0016020">
    <property type="term" value="C:membrane"/>
    <property type="evidence" value="ECO:0007669"/>
    <property type="project" value="UniProtKB-SubCell"/>
</dbReference>
<reference evidence="21" key="1">
    <citation type="submission" date="2020-04" db="EMBL/GenBank/DDBJ databases">
        <title>Analysis of mating type loci in Filobasidium floriforme.</title>
        <authorList>
            <person name="Nowrousian M."/>
        </authorList>
    </citation>
    <scope>NUCLEOTIDE SEQUENCE</scope>
    <source>
        <strain evidence="21">CBS 6242</strain>
    </source>
</reference>
<dbReference type="SUPFAM" id="SSF103473">
    <property type="entry name" value="MFS general substrate transporter"/>
    <property type="match status" value="1"/>
</dbReference>
<comment type="catalytic activity">
    <reaction evidence="8">
        <text>L-aspartyl-L-lysine(out) = L-aspartyl-L-lysine(in)</text>
        <dbReference type="Rhea" id="RHEA:79411"/>
        <dbReference type="ChEBI" id="CHEBI:229953"/>
    </reaction>
</comment>
<name>A0A8K0NQ90_9TREE</name>
<keyword evidence="20" id="KW-0812">Transmembrane</keyword>
<evidence type="ECO:0000256" key="13">
    <source>
        <dbReference type="ARBA" id="ARBA00044919"/>
    </source>
</evidence>
<dbReference type="PANTHER" id="PTHR23512">
    <property type="entry name" value="MAJOR FACILITATOR SUPERFAMILY DOMAIN-CONTAINING PROTEIN 1"/>
    <property type="match status" value="1"/>
</dbReference>
<feature type="transmembrane region" description="Helical" evidence="20">
    <location>
        <begin position="318"/>
        <end position="341"/>
    </location>
</feature>
<feature type="transmembrane region" description="Helical" evidence="20">
    <location>
        <begin position="348"/>
        <end position="367"/>
    </location>
</feature>
<evidence type="ECO:0000256" key="19">
    <source>
        <dbReference type="SAM" id="MobiDB-lite"/>
    </source>
</evidence>
<evidence type="ECO:0000256" key="20">
    <source>
        <dbReference type="SAM" id="Phobius"/>
    </source>
</evidence>
<accession>A0A8K0NQ90</accession>
<dbReference type="Pfam" id="PF07690">
    <property type="entry name" value="MFS_1"/>
    <property type="match status" value="1"/>
</dbReference>
<comment type="subcellular location">
    <subcellularLocation>
        <location evidence="1">Membrane</location>
        <topology evidence="1">Multi-pass membrane protein</topology>
    </subcellularLocation>
</comment>
<feature type="transmembrane region" description="Helical" evidence="20">
    <location>
        <begin position="276"/>
        <end position="293"/>
    </location>
</feature>
<evidence type="ECO:0000256" key="17">
    <source>
        <dbReference type="ARBA" id="ARBA00045709"/>
    </source>
</evidence>
<comment type="catalytic activity">
    <reaction evidence="9">
        <text>L-arginyl-L-alpha-amino acid(out) = L-arginyl-L-alpha-amino acid(in)</text>
        <dbReference type="Rhea" id="RHEA:79371"/>
        <dbReference type="ChEBI" id="CHEBI:84315"/>
    </reaction>
</comment>
<comment type="caution">
    <text evidence="21">The sequence shown here is derived from an EMBL/GenBank/DDBJ whole genome shotgun (WGS) entry which is preliminary data.</text>
</comment>
<evidence type="ECO:0000313" key="21">
    <source>
        <dbReference type="EMBL" id="KAG7567042.1"/>
    </source>
</evidence>
<evidence type="ECO:0000256" key="4">
    <source>
        <dbReference type="ARBA" id="ARBA00044881"/>
    </source>
</evidence>
<comment type="catalytic activity">
    <reaction evidence="14">
        <text>L-lysyl-glycine(out) = L-lysyl-glycine(in)</text>
        <dbReference type="Rhea" id="RHEA:79407"/>
        <dbReference type="ChEBI" id="CHEBI:191202"/>
    </reaction>
</comment>
<evidence type="ECO:0000256" key="9">
    <source>
        <dbReference type="ARBA" id="ARBA00044899"/>
    </source>
</evidence>
<evidence type="ECO:0000313" key="22">
    <source>
        <dbReference type="Proteomes" id="UP000812966"/>
    </source>
</evidence>
<evidence type="ECO:0000256" key="5">
    <source>
        <dbReference type="ARBA" id="ARBA00044884"/>
    </source>
</evidence>
<evidence type="ECO:0000256" key="8">
    <source>
        <dbReference type="ARBA" id="ARBA00044898"/>
    </source>
</evidence>
<comment type="catalytic activity">
    <reaction evidence="12">
        <text>L-histidyl-L-alpha-amino acid(out) = L-histidyl-L-alpha-amino acid(in)</text>
        <dbReference type="Rhea" id="RHEA:79379"/>
        <dbReference type="ChEBI" id="CHEBI:229964"/>
    </reaction>
</comment>
<dbReference type="GO" id="GO:0022857">
    <property type="term" value="F:transmembrane transporter activity"/>
    <property type="evidence" value="ECO:0007669"/>
    <property type="project" value="InterPro"/>
</dbReference>
<keyword evidence="20" id="KW-0472">Membrane</keyword>
<sequence>MEKSLNDLPIRAKEDEDPVGLDAAKSTTPKEELFPRLNYLQDEESSEQVIPDEELLDIAWKYKWLALLCVCAFPLGQNWTDSALGPLKATLRTELSIDNTQYDLANRAGAIINSFWPIIGGIMLDFYGVNIVTLACTSLICAGAVVAALAANTGIWRMLVGGHIMMGFGTAVLDSAQHKLFYHWFGVSGLALAFGLESAVARTVKLVSGMTTIPIKNNTGWYGWSFWIPAALCAFSLIVNIVYVLWERTVVPKRYRLTGTRAAAIAKTQRRPDFKALLALPWAFWMLPMTQILQSEAAGAFGNSATDLITMRGYEEDVAAFTANAQNILPIVLTPFIGLAVDRWGFRFHLTALAPLLWITACALIGWSDVHPLLSVVFASFAGMINSFPFQVTIPLLVRDQSKLGTAFGVWRSFNNSGSTIMSIAYGRMQDETEDGGYANVLKTGIAFKAWAFCLGLGYIYMDRRYLGKGMSMGESQRTRLEEELMESDPDHPLVARPVSKRVTWTALVELTCMVIVAWTLFIYYVL</sequence>
<evidence type="ECO:0000256" key="3">
    <source>
        <dbReference type="ARBA" id="ARBA00044878"/>
    </source>
</evidence>
<evidence type="ECO:0000256" key="6">
    <source>
        <dbReference type="ARBA" id="ARBA00044891"/>
    </source>
</evidence>
<comment type="catalytic activity">
    <reaction evidence="3">
        <text>L-histidyl-glycine(out) = L-histidyl-glycine(in)</text>
        <dbReference type="Rhea" id="RHEA:79395"/>
        <dbReference type="ChEBI" id="CHEBI:229957"/>
    </reaction>
</comment>
<evidence type="ECO:0000256" key="11">
    <source>
        <dbReference type="ARBA" id="ARBA00044903"/>
    </source>
</evidence>
<evidence type="ECO:0000256" key="18">
    <source>
        <dbReference type="ARBA" id="ARBA00046376"/>
    </source>
</evidence>
<comment type="catalytic activity">
    <reaction evidence="11">
        <text>L-arginyl-glycine(out) = L-arginyl-glycine(in)</text>
        <dbReference type="Rhea" id="RHEA:79391"/>
        <dbReference type="ChEBI" id="CHEBI:229955"/>
    </reaction>
</comment>
<comment type="catalytic activity">
    <reaction evidence="13">
        <text>L-alanyl-L-lysine(out) = L-alanyl-L-lysine(in)</text>
        <dbReference type="Rhea" id="RHEA:79415"/>
        <dbReference type="ChEBI" id="CHEBI:192470"/>
    </reaction>
</comment>
<comment type="catalytic activity">
    <reaction evidence="2">
        <text>L-lysyl-L-alanine(out) = L-lysyl-L-alanine(in)</text>
        <dbReference type="Rhea" id="RHEA:79399"/>
        <dbReference type="ChEBI" id="CHEBI:229954"/>
    </reaction>
</comment>
<feature type="transmembrane region" description="Helical" evidence="20">
    <location>
        <begin position="441"/>
        <end position="462"/>
    </location>
</feature>
<evidence type="ECO:0000256" key="10">
    <source>
        <dbReference type="ARBA" id="ARBA00044900"/>
    </source>
</evidence>
<evidence type="ECO:0000256" key="12">
    <source>
        <dbReference type="ARBA" id="ARBA00044912"/>
    </source>
</evidence>
<dbReference type="InterPro" id="IPR011701">
    <property type="entry name" value="MFS"/>
</dbReference>
<dbReference type="Gene3D" id="1.20.1250.20">
    <property type="entry name" value="MFS general substrate transporter like domains"/>
    <property type="match status" value="2"/>
</dbReference>
<feature type="transmembrane region" description="Helical" evidence="20">
    <location>
        <begin position="180"/>
        <end position="201"/>
    </location>
</feature>
<feature type="compositionally biased region" description="Basic and acidic residues" evidence="19">
    <location>
        <begin position="1"/>
        <end position="14"/>
    </location>
</feature>
<comment type="subunit">
    <text evidence="18">Homodimer. Interacts with lysosomal protein GLMP (via lumenal domain); the interaction starts while both proteins are still in the endoplasmic reticulum and is required for stabilization of MFSD1 in lysosomes but has no direct effect on its targeting to lysosomes or transporter activity.</text>
</comment>
<evidence type="ECO:0000256" key="16">
    <source>
        <dbReference type="ARBA" id="ARBA00045018"/>
    </source>
</evidence>
<organism evidence="21 22">
    <name type="scientific">Filobasidium floriforme</name>
    <dbReference type="NCBI Taxonomy" id="5210"/>
    <lineage>
        <taxon>Eukaryota</taxon>
        <taxon>Fungi</taxon>
        <taxon>Dikarya</taxon>
        <taxon>Basidiomycota</taxon>
        <taxon>Agaricomycotina</taxon>
        <taxon>Tremellomycetes</taxon>
        <taxon>Filobasidiales</taxon>
        <taxon>Filobasidiaceae</taxon>
        <taxon>Filobasidium</taxon>
    </lineage>
</organism>
<feature type="transmembrane region" description="Helical" evidence="20">
    <location>
        <begin position="155"/>
        <end position="173"/>
    </location>
</feature>
<feature type="transmembrane region" description="Helical" evidence="20">
    <location>
        <begin position="507"/>
        <end position="526"/>
    </location>
</feature>
<dbReference type="PANTHER" id="PTHR23512:SF12">
    <property type="entry name" value="TRANSPORTER, PUTATIVE (AFU_ORTHOLOGUE AFUA_4G00260)-RELATED"/>
    <property type="match status" value="1"/>
</dbReference>
<comment type="function">
    <text evidence="17">Lysosomal dipeptide uniporter that selectively exports lysine, arginine or histidine-containing dipeptides with a net positive charge from the lysosome lumen into the cytosol. Could play a role in a specific type of protein O-glycosylation indirectly regulating macrophages migration and tissue invasion. Also essential for liver homeostasis.</text>
</comment>
<evidence type="ECO:0000256" key="7">
    <source>
        <dbReference type="ARBA" id="ARBA00044893"/>
    </source>
</evidence>
<comment type="catalytic activity">
    <reaction evidence="6">
        <text>L-lysyl-L-alpha-amino acid(out) = L-lysyl-L-alpha-amino acid(in)</text>
        <dbReference type="Rhea" id="RHEA:79387"/>
        <dbReference type="ChEBI" id="CHEBI:229965"/>
    </reaction>
</comment>
<feature type="transmembrane region" description="Helical" evidence="20">
    <location>
        <begin position="373"/>
        <end position="398"/>
    </location>
</feature>
<proteinExistence type="predicted"/>
<comment type="catalytic activity">
    <reaction evidence="7">
        <text>L-alpha-aminoacyl-L-lysine(out) = L-alpha-aminoacyl-L-lysine(in)</text>
        <dbReference type="Rhea" id="RHEA:79383"/>
        <dbReference type="ChEBI" id="CHEBI:229966"/>
    </reaction>
</comment>
<evidence type="ECO:0000256" key="14">
    <source>
        <dbReference type="ARBA" id="ARBA00044924"/>
    </source>
</evidence>
<protein>
    <recommendedName>
        <fullName evidence="15">Lysosomal dipeptide transporter MFSD1</fullName>
    </recommendedName>
    <alternativeName>
        <fullName evidence="16">Major facilitator superfamily domain-containing protein 1</fullName>
    </alternativeName>
</protein>
<comment type="catalytic activity">
    <reaction evidence="4">
        <text>L-alpha-aminoacyl-L-arginine(out) = L-alpha-aminoacyl-L-arginine(in)</text>
        <dbReference type="Rhea" id="RHEA:79367"/>
        <dbReference type="ChEBI" id="CHEBI:229968"/>
    </reaction>
</comment>
<dbReference type="AlphaFoldDB" id="A0A8K0NQ90"/>
<evidence type="ECO:0000256" key="1">
    <source>
        <dbReference type="ARBA" id="ARBA00004141"/>
    </source>
</evidence>
<feature type="transmembrane region" description="Helical" evidence="20">
    <location>
        <begin position="221"/>
        <end position="246"/>
    </location>
</feature>
<dbReference type="InterPro" id="IPR036259">
    <property type="entry name" value="MFS_trans_sf"/>
</dbReference>
<evidence type="ECO:0000256" key="15">
    <source>
        <dbReference type="ARBA" id="ARBA00044985"/>
    </source>
</evidence>
<feature type="region of interest" description="Disordered" evidence="19">
    <location>
        <begin position="1"/>
        <end position="27"/>
    </location>
</feature>